<dbReference type="InterPro" id="IPR008153">
    <property type="entry name" value="GAE_dom"/>
</dbReference>
<keyword evidence="5 10" id="KW-0653">Protein transport</keyword>
<dbReference type="OrthoDB" id="28053at2759"/>
<dbReference type="PROSITE" id="PS50180">
    <property type="entry name" value="GAE"/>
    <property type="match status" value="1"/>
</dbReference>
<evidence type="ECO:0000256" key="9">
    <source>
        <dbReference type="ARBA" id="ARBA00062546"/>
    </source>
</evidence>
<dbReference type="Gene3D" id="1.25.10.10">
    <property type="entry name" value="Leucine-rich Repeat Variant"/>
    <property type="match status" value="1"/>
</dbReference>
<dbReference type="GO" id="GO:0016192">
    <property type="term" value="P:vesicle-mediated transport"/>
    <property type="evidence" value="ECO:0007669"/>
    <property type="project" value="InterPro"/>
</dbReference>
<evidence type="ECO:0000256" key="6">
    <source>
        <dbReference type="ARBA" id="ARBA00023034"/>
    </source>
</evidence>
<dbReference type="PANTHER" id="PTHR22780">
    <property type="entry name" value="ADAPTIN, ALPHA/GAMMA/EPSILON"/>
    <property type="match status" value="1"/>
</dbReference>
<organism evidence="13 14">
    <name type="scientific">Gigaspora rosea</name>
    <dbReference type="NCBI Taxonomy" id="44941"/>
    <lineage>
        <taxon>Eukaryota</taxon>
        <taxon>Fungi</taxon>
        <taxon>Fungi incertae sedis</taxon>
        <taxon>Mucoromycota</taxon>
        <taxon>Glomeromycotina</taxon>
        <taxon>Glomeromycetes</taxon>
        <taxon>Diversisporales</taxon>
        <taxon>Gigasporaceae</taxon>
        <taxon>Gigaspora</taxon>
    </lineage>
</organism>
<dbReference type="InterPro" id="IPR016024">
    <property type="entry name" value="ARM-type_fold"/>
</dbReference>
<dbReference type="EMBL" id="QKWP01000239">
    <property type="protein sequence ID" value="RIB23905.1"/>
    <property type="molecule type" value="Genomic_DNA"/>
</dbReference>
<keyword evidence="8 10" id="KW-0968">Cytoplasmic vesicle</keyword>
<proteinExistence type="inferred from homology"/>
<evidence type="ECO:0000256" key="3">
    <source>
        <dbReference type="ARBA" id="ARBA00006613"/>
    </source>
</evidence>
<dbReference type="SUPFAM" id="SSF49348">
    <property type="entry name" value="Clathrin adaptor appendage domain"/>
    <property type="match status" value="1"/>
</dbReference>
<keyword evidence="6 10" id="KW-0333">Golgi apparatus</keyword>
<accession>A0A397VN17</accession>
<dbReference type="PIRSF" id="PIRSF037094">
    <property type="entry name" value="AP1_complex_gamma"/>
    <property type="match status" value="1"/>
</dbReference>
<keyword evidence="4 10" id="KW-0813">Transport</keyword>
<evidence type="ECO:0000256" key="1">
    <source>
        <dbReference type="ARBA" id="ARBA00004156"/>
    </source>
</evidence>
<dbReference type="InterPro" id="IPR008152">
    <property type="entry name" value="Clathrin_a/b/g-adaptin_app_Ig"/>
</dbReference>
<dbReference type="Pfam" id="PF02883">
    <property type="entry name" value="Alpha_adaptinC2"/>
    <property type="match status" value="1"/>
</dbReference>
<keyword evidence="7 10" id="KW-0472">Membrane</keyword>
<dbReference type="Proteomes" id="UP000266673">
    <property type="component" value="Unassembled WGS sequence"/>
</dbReference>
<dbReference type="AlphaFoldDB" id="A0A397VN17"/>
<evidence type="ECO:0000256" key="5">
    <source>
        <dbReference type="ARBA" id="ARBA00022927"/>
    </source>
</evidence>
<comment type="subunit">
    <text evidence="9">Adaptor protein complex 1 (AP-1) is a heterotetramer composed of two large adaptins (gamma-type subunit APL4 and beta-type subunit APL2), a medium adaptin (mu-type subunit APM1) and a small adaptin (sigma-type subunit APS1). AP-1 interacts with clathrin.</text>
</comment>
<name>A0A397VN17_9GLOM</name>
<dbReference type="GO" id="GO:0006886">
    <property type="term" value="P:intracellular protein transport"/>
    <property type="evidence" value="ECO:0007669"/>
    <property type="project" value="UniProtKB-UniRule"/>
</dbReference>
<dbReference type="GO" id="GO:0016482">
    <property type="term" value="P:cytosolic transport"/>
    <property type="evidence" value="ECO:0007669"/>
    <property type="project" value="UniProtKB-ARBA"/>
</dbReference>
<evidence type="ECO:0000256" key="8">
    <source>
        <dbReference type="ARBA" id="ARBA00023329"/>
    </source>
</evidence>
<dbReference type="STRING" id="44941.A0A397VN17"/>
<dbReference type="SUPFAM" id="SSF48371">
    <property type="entry name" value="ARM repeat"/>
    <property type="match status" value="1"/>
</dbReference>
<comment type="subcellular location">
    <subcellularLocation>
        <location evidence="1">Cytoplasmic vesicle membrane</location>
    </subcellularLocation>
    <subcellularLocation>
        <location evidence="2">Golgi apparatus</location>
    </subcellularLocation>
</comment>
<evidence type="ECO:0000256" key="7">
    <source>
        <dbReference type="ARBA" id="ARBA00023136"/>
    </source>
</evidence>
<evidence type="ECO:0000256" key="2">
    <source>
        <dbReference type="ARBA" id="ARBA00004555"/>
    </source>
</evidence>
<gene>
    <name evidence="13" type="ORF">C2G38_2131418</name>
</gene>
<comment type="similarity">
    <text evidence="3 10">Belongs to the adaptor complexes large subunit family.</text>
</comment>
<keyword evidence="14" id="KW-1185">Reference proteome</keyword>
<dbReference type="FunFam" id="1.25.10.10:FF:000030">
    <property type="entry name" value="AP-1 complex subunit gamma"/>
    <property type="match status" value="1"/>
</dbReference>
<evidence type="ECO:0000256" key="11">
    <source>
        <dbReference type="SAM" id="MobiDB-lite"/>
    </source>
</evidence>
<reference evidence="13 14" key="1">
    <citation type="submission" date="2018-06" db="EMBL/GenBank/DDBJ databases">
        <title>Comparative genomics reveals the genomic features of Rhizophagus irregularis, R. cerebriforme, R. diaphanum and Gigaspora rosea, and their symbiotic lifestyle signature.</title>
        <authorList>
            <person name="Morin E."/>
            <person name="San Clemente H."/>
            <person name="Chen E.C.H."/>
            <person name="De La Providencia I."/>
            <person name="Hainaut M."/>
            <person name="Kuo A."/>
            <person name="Kohler A."/>
            <person name="Murat C."/>
            <person name="Tang N."/>
            <person name="Roy S."/>
            <person name="Loubradou J."/>
            <person name="Henrissat B."/>
            <person name="Grigoriev I.V."/>
            <person name="Corradi N."/>
            <person name="Roux C."/>
            <person name="Martin F.M."/>
        </authorList>
    </citation>
    <scope>NUCLEOTIDE SEQUENCE [LARGE SCALE GENOMIC DNA]</scope>
    <source>
        <strain evidence="13 14">DAOM 194757</strain>
    </source>
</reference>
<sequence>MPYYRLKDLIKAIRACKTAADERAVIQKESAAIRTSFKEENNDARHSNVAKLLYIHMLGYPAHFGQIECLKLVASNRFADKRLGYLGIMLLLDENQEVLTLVTNSLKNDMNHSNMYIVGLALCTLGNISSPEMARDLCAEVEKLLGSSNTYIRKKAALCAMRIIRKVSDLQENFLNRAKNNLNDRNHGVLLTAITLIIEMCYKNPENVQTFRKTVPLLVRHLKTLVSAGFSQEHDVTGVTDPFLQVKILRLLRILGKGDAEASEAMNDILAQVATNTESSKNVGNSILYETVQTIMEIQSESGLRVLAINILGKFLTNRDNNIRYVALTTLNKTVSIDTNAVQRHRNIILDCLRDGDISIRRRALELSFALINESNVRVLTRELLAFLEVADNEFKQGMTTKICLAADRFAPNKRWHIDTVLRVLKLAGNFVREEILSNFIRLVAHTTELNAYTVQKLYASLKSDISQESLTLAGVWVIGEHGDILIKGGNFEEEELVKEVTESDVIDLLESILAGPYANQVTREYVLTALMKLTSRFTSISSIQRIQAFIEKYNTSIEVEVQQRAVEYSNLFKFESIRPAVLERMPIPEVKEEVVRPTEDTGSLLDDIGPATATTSAPQNAKNDIMNLFGSGSLLDDIDPVTATTAAPLNAKNDIMNLFSSGPTTPTTAPVAPTQNAQQTNALDSLGLLGLGGAGIPSQSSTTSTSTSTSTDQYVAYNKNGFKVSLNPSKDPNNSNILNIEVTFHNVGVGVTVQNLLFQAAVPKTQKLQMQPPSSTSILPGATAQQTIRVANPQKSNVRLRLRIVYSTPTGAKVDEIAEFNGFPQEFW</sequence>
<dbReference type="Gene3D" id="2.60.40.1230">
    <property type="match status" value="1"/>
</dbReference>
<protein>
    <recommendedName>
        <fullName evidence="10">AP-1 complex subunit gamma</fullName>
    </recommendedName>
</protein>
<evidence type="ECO:0000313" key="13">
    <source>
        <dbReference type="EMBL" id="RIB23905.1"/>
    </source>
</evidence>
<feature type="domain" description="GAE" evidence="12">
    <location>
        <begin position="710"/>
        <end position="825"/>
    </location>
</feature>
<evidence type="ECO:0000256" key="4">
    <source>
        <dbReference type="ARBA" id="ARBA00022448"/>
    </source>
</evidence>
<feature type="region of interest" description="Disordered" evidence="11">
    <location>
        <begin position="594"/>
        <end position="618"/>
    </location>
</feature>
<dbReference type="InterPro" id="IPR017107">
    <property type="entry name" value="AP1_complex_gsu"/>
</dbReference>
<evidence type="ECO:0000259" key="12">
    <source>
        <dbReference type="PROSITE" id="PS50180"/>
    </source>
</evidence>
<dbReference type="GO" id="GO:0030121">
    <property type="term" value="C:AP-1 adaptor complex"/>
    <property type="evidence" value="ECO:0007669"/>
    <property type="project" value="InterPro"/>
</dbReference>
<evidence type="ECO:0000256" key="10">
    <source>
        <dbReference type="PIRNR" id="PIRNR037094"/>
    </source>
</evidence>
<dbReference type="InterPro" id="IPR050840">
    <property type="entry name" value="Adaptor_Complx_Large_Subunit"/>
</dbReference>
<dbReference type="Pfam" id="PF01602">
    <property type="entry name" value="Adaptin_N"/>
    <property type="match status" value="1"/>
</dbReference>
<evidence type="ECO:0000313" key="14">
    <source>
        <dbReference type="Proteomes" id="UP000266673"/>
    </source>
</evidence>
<dbReference type="InterPro" id="IPR011989">
    <property type="entry name" value="ARM-like"/>
</dbReference>
<dbReference type="InterPro" id="IPR002553">
    <property type="entry name" value="Clathrin/coatomer_adapt-like_N"/>
</dbReference>
<dbReference type="InterPro" id="IPR013041">
    <property type="entry name" value="Clathrin_app_Ig-like_sf"/>
</dbReference>
<dbReference type="GO" id="GO:0005829">
    <property type="term" value="C:cytosol"/>
    <property type="evidence" value="ECO:0007669"/>
    <property type="project" value="GOC"/>
</dbReference>
<dbReference type="SMART" id="SM00809">
    <property type="entry name" value="Alpha_adaptinC2"/>
    <property type="match status" value="1"/>
</dbReference>
<comment type="caution">
    <text evidence="13">The sequence shown here is derived from an EMBL/GenBank/DDBJ whole genome shotgun (WGS) entry which is preliminary data.</text>
</comment>